<dbReference type="PROSITE" id="PS00893">
    <property type="entry name" value="NUDIX_BOX"/>
    <property type="match status" value="1"/>
</dbReference>
<name>A0A3E2NYP8_9SPHI</name>
<proteinExistence type="predicted"/>
<protein>
    <submittedName>
        <fullName evidence="3">NUDIX domain-containing protein</fullName>
    </submittedName>
</protein>
<organism evidence="3 4">
    <name type="scientific">Mucilaginibacter terrenus</name>
    <dbReference type="NCBI Taxonomy" id="2482727"/>
    <lineage>
        <taxon>Bacteria</taxon>
        <taxon>Pseudomonadati</taxon>
        <taxon>Bacteroidota</taxon>
        <taxon>Sphingobacteriia</taxon>
        <taxon>Sphingobacteriales</taxon>
        <taxon>Sphingobacteriaceae</taxon>
        <taxon>Mucilaginibacter</taxon>
    </lineage>
</organism>
<dbReference type="Gene3D" id="3.90.79.10">
    <property type="entry name" value="Nucleoside Triphosphate Pyrophosphohydrolase"/>
    <property type="match status" value="1"/>
</dbReference>
<sequence length="155" mass="17443">MPKQSAGILPFRIHHNTLQVFLVHPGGPFWKNKDAGVWSIAKGEYEDNEEPIDAAKREFTEETGQTIDGEFTDIGYVKYKNGKVVRAWAVAADVDEQNITSNVFKLEWPPKSGKMIDVEEVDRAGWFDVSTAKEKIIPAQAELIANLQKLLDSNR</sequence>
<dbReference type="Proteomes" id="UP000260823">
    <property type="component" value="Unassembled WGS sequence"/>
</dbReference>
<dbReference type="GO" id="GO:0004081">
    <property type="term" value="F:bis(5'-nucleosyl)-tetraphosphatase (asymmetrical) activity"/>
    <property type="evidence" value="ECO:0007669"/>
    <property type="project" value="TreeGrafter"/>
</dbReference>
<accession>A0A3E2NYP8</accession>
<dbReference type="InterPro" id="IPR000086">
    <property type="entry name" value="NUDIX_hydrolase_dom"/>
</dbReference>
<evidence type="ECO:0000256" key="1">
    <source>
        <dbReference type="ARBA" id="ARBA00022801"/>
    </source>
</evidence>
<comment type="caution">
    <text evidence="3">The sequence shown here is derived from an EMBL/GenBank/DDBJ whole genome shotgun (WGS) entry which is preliminary data.</text>
</comment>
<dbReference type="SUPFAM" id="SSF55811">
    <property type="entry name" value="Nudix"/>
    <property type="match status" value="1"/>
</dbReference>
<dbReference type="InterPro" id="IPR020084">
    <property type="entry name" value="NUDIX_hydrolase_CS"/>
</dbReference>
<dbReference type="GO" id="GO:0006754">
    <property type="term" value="P:ATP biosynthetic process"/>
    <property type="evidence" value="ECO:0007669"/>
    <property type="project" value="TreeGrafter"/>
</dbReference>
<dbReference type="Pfam" id="PF00293">
    <property type="entry name" value="NUDIX"/>
    <property type="match status" value="1"/>
</dbReference>
<dbReference type="PANTHER" id="PTHR21340">
    <property type="entry name" value="DIADENOSINE 5,5-P1,P4-TETRAPHOSPHATE PYROPHOSPHOHYDROLASE MUTT"/>
    <property type="match status" value="1"/>
</dbReference>
<reference evidence="3 4" key="1">
    <citation type="submission" date="2018-08" db="EMBL/GenBank/DDBJ databases">
        <title>Mucilaginibacter terrae sp. nov., isolated from manganese diggings.</title>
        <authorList>
            <person name="Huang Y."/>
            <person name="Zhou Z."/>
        </authorList>
    </citation>
    <scope>NUCLEOTIDE SEQUENCE [LARGE SCALE GENOMIC DNA]</scope>
    <source>
        <strain evidence="3 4">ZH6</strain>
    </source>
</reference>
<dbReference type="RefSeq" id="WP_117382943.1">
    <property type="nucleotide sequence ID" value="NZ_QWDE01000001.1"/>
</dbReference>
<dbReference type="PROSITE" id="PS51462">
    <property type="entry name" value="NUDIX"/>
    <property type="match status" value="1"/>
</dbReference>
<dbReference type="PANTHER" id="PTHR21340:SF7">
    <property type="entry name" value="NUDIX HYDROLASE DOMAIN-CONTAINING PROTEIN"/>
    <property type="match status" value="1"/>
</dbReference>
<dbReference type="InterPro" id="IPR051325">
    <property type="entry name" value="Nudix_hydrolase_domain"/>
</dbReference>
<dbReference type="AlphaFoldDB" id="A0A3E2NYP8"/>
<evidence type="ECO:0000313" key="4">
    <source>
        <dbReference type="Proteomes" id="UP000260823"/>
    </source>
</evidence>
<evidence type="ECO:0000313" key="3">
    <source>
        <dbReference type="EMBL" id="RFZ86049.1"/>
    </source>
</evidence>
<dbReference type="CDD" id="cd04662">
    <property type="entry name" value="NUDIX_Hydrolase"/>
    <property type="match status" value="1"/>
</dbReference>
<dbReference type="EMBL" id="QWDE01000001">
    <property type="protein sequence ID" value="RFZ86049.1"/>
    <property type="molecule type" value="Genomic_DNA"/>
</dbReference>
<keyword evidence="4" id="KW-1185">Reference proteome</keyword>
<dbReference type="InterPro" id="IPR015797">
    <property type="entry name" value="NUDIX_hydrolase-like_dom_sf"/>
</dbReference>
<dbReference type="GO" id="GO:0006167">
    <property type="term" value="P:AMP biosynthetic process"/>
    <property type="evidence" value="ECO:0007669"/>
    <property type="project" value="TreeGrafter"/>
</dbReference>
<feature type="domain" description="Nudix hydrolase" evidence="2">
    <location>
        <begin position="1"/>
        <end position="152"/>
    </location>
</feature>
<keyword evidence="1" id="KW-0378">Hydrolase</keyword>
<dbReference type="OrthoDB" id="954553at2"/>
<evidence type="ECO:0000259" key="2">
    <source>
        <dbReference type="PROSITE" id="PS51462"/>
    </source>
</evidence>
<gene>
    <name evidence="3" type="ORF">DYU05_03540</name>
</gene>